<accession>A0A336LLZ3</accession>
<feature type="transmembrane region" description="Helical" evidence="12">
    <location>
        <begin position="170"/>
        <end position="198"/>
    </location>
</feature>
<dbReference type="SUPFAM" id="SSF161070">
    <property type="entry name" value="SNF-like"/>
    <property type="match status" value="1"/>
</dbReference>
<feature type="transmembrane region" description="Helical" evidence="12">
    <location>
        <begin position="127"/>
        <end position="149"/>
    </location>
</feature>
<feature type="compositionally biased region" description="Polar residues" evidence="11">
    <location>
        <begin position="33"/>
        <end position="47"/>
    </location>
</feature>
<feature type="binding site" evidence="8">
    <location>
        <position position="111"/>
    </location>
    <ligand>
        <name>Na(+)</name>
        <dbReference type="ChEBI" id="CHEBI:29101"/>
        <label>1</label>
    </ligand>
</feature>
<keyword evidence="6 12" id="KW-1133">Transmembrane helix</keyword>
<dbReference type="PANTHER" id="PTHR11616">
    <property type="entry name" value="SODIUM/CHLORIDE DEPENDENT TRANSPORTER"/>
    <property type="match status" value="1"/>
</dbReference>
<feature type="binding site" evidence="8">
    <location>
        <position position="107"/>
    </location>
    <ligand>
        <name>Na(+)</name>
        <dbReference type="ChEBI" id="CHEBI:29101"/>
        <label>1</label>
    </ligand>
</feature>
<evidence type="ECO:0000256" key="6">
    <source>
        <dbReference type="ARBA" id="ARBA00022989"/>
    </source>
</evidence>
<dbReference type="NCBIfam" id="NF037979">
    <property type="entry name" value="Na_transp"/>
    <property type="match status" value="1"/>
</dbReference>
<protein>
    <recommendedName>
        <fullName evidence="10">Transporter</fullName>
    </recommendedName>
</protein>
<dbReference type="PRINTS" id="PR00176">
    <property type="entry name" value="NANEUSMPORT"/>
</dbReference>
<keyword evidence="4 10" id="KW-0812">Transmembrane</keyword>
<evidence type="ECO:0000256" key="3">
    <source>
        <dbReference type="ARBA" id="ARBA00022448"/>
    </source>
</evidence>
<dbReference type="AlphaFoldDB" id="A0A336LLZ3"/>
<dbReference type="OMA" id="FWRACWS"/>
<dbReference type="GO" id="GO:0051378">
    <property type="term" value="F:serotonin binding"/>
    <property type="evidence" value="ECO:0007669"/>
    <property type="project" value="TreeGrafter"/>
</dbReference>
<evidence type="ECO:0000256" key="4">
    <source>
        <dbReference type="ARBA" id="ARBA00022692"/>
    </source>
</evidence>
<evidence type="ECO:0000256" key="10">
    <source>
        <dbReference type="RuleBase" id="RU003732"/>
    </source>
</evidence>
<keyword evidence="9" id="KW-1015">Disulfide bond</keyword>
<comment type="similarity">
    <text evidence="2 10">Belongs to the sodium:neurotransmitter symporter (SNF) (TC 2.A.22) family.</text>
</comment>
<dbReference type="GO" id="GO:0006865">
    <property type="term" value="P:amino acid transport"/>
    <property type="evidence" value="ECO:0007669"/>
    <property type="project" value="TreeGrafter"/>
</dbReference>
<reference evidence="13" key="1">
    <citation type="submission" date="2018-07" db="EMBL/GenBank/DDBJ databases">
        <authorList>
            <person name="Quirk P.G."/>
            <person name="Krulwich T.A."/>
        </authorList>
    </citation>
    <scope>NUCLEOTIDE SEQUENCE</scope>
</reference>
<keyword evidence="8" id="KW-0915">Sodium</keyword>
<feature type="transmembrane region" description="Helical" evidence="12">
    <location>
        <begin position="96"/>
        <end position="115"/>
    </location>
</feature>
<dbReference type="GO" id="GO:0046872">
    <property type="term" value="F:metal ion binding"/>
    <property type="evidence" value="ECO:0007669"/>
    <property type="project" value="UniProtKB-KW"/>
</dbReference>
<feature type="binding site" evidence="8">
    <location>
        <position position="446"/>
    </location>
    <ligand>
        <name>Na(+)</name>
        <dbReference type="ChEBI" id="CHEBI:29101"/>
        <label>1</label>
    </ligand>
</feature>
<evidence type="ECO:0000256" key="12">
    <source>
        <dbReference type="SAM" id="Phobius"/>
    </source>
</evidence>
<feature type="binding site" evidence="8">
    <location>
        <position position="378"/>
    </location>
    <ligand>
        <name>Na(+)</name>
        <dbReference type="ChEBI" id="CHEBI:29101"/>
        <label>1</label>
    </ligand>
</feature>
<feature type="binding site" evidence="8">
    <location>
        <position position="346"/>
    </location>
    <ligand>
        <name>Na(+)</name>
        <dbReference type="ChEBI" id="CHEBI:29101"/>
        <label>1</label>
    </ligand>
</feature>
<dbReference type="PANTHER" id="PTHR11616:SF279">
    <property type="entry name" value="SODIUM-DEPENDENT SEROTONIN TRANSPORTER"/>
    <property type="match status" value="1"/>
</dbReference>
<evidence type="ECO:0000313" key="13">
    <source>
        <dbReference type="EMBL" id="SSX19264.1"/>
    </source>
</evidence>
<name>A0A336LLZ3_CULSO</name>
<dbReference type="VEuPathDB" id="VectorBase:CSON012991"/>
<evidence type="ECO:0000256" key="8">
    <source>
        <dbReference type="PIRSR" id="PIRSR600175-1"/>
    </source>
</evidence>
<keyword evidence="8" id="KW-0479">Metal-binding</keyword>
<feature type="binding site" evidence="8">
    <location>
        <position position="104"/>
    </location>
    <ligand>
        <name>Na(+)</name>
        <dbReference type="ChEBI" id="CHEBI:29101"/>
        <label>1</label>
    </ligand>
</feature>
<evidence type="ECO:0000256" key="5">
    <source>
        <dbReference type="ARBA" id="ARBA00022847"/>
    </source>
</evidence>
<dbReference type="PROSITE" id="PS00754">
    <property type="entry name" value="NA_NEUROTRAN_SYMP_2"/>
    <property type="match status" value="1"/>
</dbReference>
<dbReference type="GO" id="GO:0005886">
    <property type="term" value="C:plasma membrane"/>
    <property type="evidence" value="ECO:0007669"/>
    <property type="project" value="TreeGrafter"/>
</dbReference>
<evidence type="ECO:0000256" key="11">
    <source>
        <dbReference type="SAM" id="MobiDB-lite"/>
    </source>
</evidence>
<keyword evidence="7 12" id="KW-0472">Membrane</keyword>
<dbReference type="InterPro" id="IPR000175">
    <property type="entry name" value="Na/ntran_symport"/>
</dbReference>
<evidence type="ECO:0000256" key="2">
    <source>
        <dbReference type="ARBA" id="ARBA00006459"/>
    </source>
</evidence>
<feature type="transmembrane region" description="Helical" evidence="12">
    <location>
        <begin position="548"/>
        <end position="567"/>
    </location>
</feature>
<dbReference type="EMBL" id="UFQT01000063">
    <property type="protein sequence ID" value="SSX19264.1"/>
    <property type="molecule type" value="Genomic_DNA"/>
</dbReference>
<feature type="transmembrane region" description="Helical" evidence="12">
    <location>
        <begin position="473"/>
        <end position="497"/>
    </location>
</feature>
<feature type="transmembrane region" description="Helical" evidence="12">
    <location>
        <begin position="587"/>
        <end position="607"/>
    </location>
</feature>
<feature type="compositionally biased region" description="Polar residues" evidence="11">
    <location>
        <begin position="10"/>
        <end position="20"/>
    </location>
</feature>
<dbReference type="PROSITE" id="PS00610">
    <property type="entry name" value="NA_NEUROTRAN_SYMP_1"/>
    <property type="match status" value="1"/>
</dbReference>
<feature type="region of interest" description="Disordered" evidence="11">
    <location>
        <begin position="1"/>
        <end position="70"/>
    </location>
</feature>
<feature type="disulfide bond" evidence="9">
    <location>
        <begin position="210"/>
        <end position="219"/>
    </location>
</feature>
<dbReference type="GO" id="GO:0043005">
    <property type="term" value="C:neuron projection"/>
    <property type="evidence" value="ECO:0007669"/>
    <property type="project" value="TreeGrafter"/>
</dbReference>
<feature type="transmembrane region" description="Helical" evidence="12">
    <location>
        <begin position="503"/>
        <end position="527"/>
    </location>
</feature>
<organism evidence="13">
    <name type="scientific">Culicoides sonorensis</name>
    <name type="common">Biting midge</name>
    <dbReference type="NCBI Taxonomy" id="179676"/>
    <lineage>
        <taxon>Eukaryota</taxon>
        <taxon>Metazoa</taxon>
        <taxon>Ecdysozoa</taxon>
        <taxon>Arthropoda</taxon>
        <taxon>Hexapoda</taxon>
        <taxon>Insecta</taxon>
        <taxon>Pterygota</taxon>
        <taxon>Neoptera</taxon>
        <taxon>Endopterygota</taxon>
        <taxon>Diptera</taxon>
        <taxon>Nematocera</taxon>
        <taxon>Chironomoidea</taxon>
        <taxon>Ceratopogonidae</taxon>
        <taxon>Ceratopogoninae</taxon>
        <taxon>Culicoides</taxon>
        <taxon>Monoculicoides</taxon>
    </lineage>
</organism>
<feature type="transmembrane region" description="Helical" evidence="12">
    <location>
        <begin position="372"/>
        <end position="397"/>
    </location>
</feature>
<feature type="binding site" evidence="8">
    <location>
        <position position="106"/>
    </location>
    <ligand>
        <name>Na(+)</name>
        <dbReference type="ChEBI" id="CHEBI:29101"/>
        <label>1</label>
    </ligand>
</feature>
<keyword evidence="3 10" id="KW-0813">Transport</keyword>
<feature type="transmembrane region" description="Helical" evidence="12">
    <location>
        <begin position="261"/>
        <end position="278"/>
    </location>
</feature>
<feature type="binding site" evidence="8">
    <location>
        <position position="443"/>
    </location>
    <ligand>
        <name>Na(+)</name>
        <dbReference type="ChEBI" id="CHEBI:29101"/>
        <label>1</label>
    </ligand>
</feature>
<dbReference type="GO" id="GO:0005335">
    <property type="term" value="F:serotonin:sodium:chloride symporter activity"/>
    <property type="evidence" value="ECO:0007669"/>
    <property type="project" value="TreeGrafter"/>
</dbReference>
<evidence type="ECO:0000256" key="1">
    <source>
        <dbReference type="ARBA" id="ARBA00004141"/>
    </source>
</evidence>
<dbReference type="CDD" id="cd11497">
    <property type="entry name" value="SLC6sbd_SERT-like"/>
    <property type="match status" value="1"/>
</dbReference>
<keyword evidence="5 10" id="KW-0769">Symport</keyword>
<dbReference type="InterPro" id="IPR037272">
    <property type="entry name" value="SNS_sf"/>
</dbReference>
<gene>
    <name evidence="13" type="primary">CSON012991</name>
</gene>
<dbReference type="Pfam" id="PF00209">
    <property type="entry name" value="SNF"/>
    <property type="match status" value="1"/>
</dbReference>
<proteinExistence type="inferred from homology"/>
<feature type="binding site" evidence="8">
    <location>
        <position position="447"/>
    </location>
    <ligand>
        <name>Na(+)</name>
        <dbReference type="ChEBI" id="CHEBI:29101"/>
        <label>1</label>
    </ligand>
</feature>
<feature type="transmembrane region" description="Helical" evidence="12">
    <location>
        <begin position="339"/>
        <end position="360"/>
    </location>
</feature>
<feature type="transmembrane region" description="Helical" evidence="12">
    <location>
        <begin position="290"/>
        <end position="310"/>
    </location>
</feature>
<evidence type="ECO:0000256" key="7">
    <source>
        <dbReference type="ARBA" id="ARBA00023136"/>
    </source>
</evidence>
<evidence type="ECO:0000256" key="9">
    <source>
        <dbReference type="PIRSR" id="PIRSR600175-2"/>
    </source>
</evidence>
<dbReference type="PROSITE" id="PS50267">
    <property type="entry name" value="NA_NEUROTRAN_SYMP_3"/>
    <property type="match status" value="1"/>
</dbReference>
<comment type="subcellular location">
    <subcellularLocation>
        <location evidence="1">Membrane</location>
        <topology evidence="1">Multi-pass membrane protein</topology>
    </subcellularLocation>
</comment>
<dbReference type="GO" id="GO:0098793">
    <property type="term" value="C:presynapse"/>
    <property type="evidence" value="ECO:0007669"/>
    <property type="project" value="GOC"/>
</dbReference>
<sequence length="642" mass="72119">MSCNEESKDTSTIVENNGKTDWSVYQRHHRQGDSTSLHLAQPENNDSGADDESQSQSKENDPLQPKHKSTNASNKEKLLIVSLSTQRTRETWSQKAEFLLAVIGFAVDLGNVWRFPYICYQNGGGAFLIPYCIMLLLGGLPLFYMELALGQFHRCGCLSIWKRICPALKGVGIAICIIDIYMGMYYNTIIGWAVYYLFASFTSELPWTKCGNDWNTDACSPVYTVNNNTNITNTSSPAKEFFERKVLEQYKSDGLDYMGPIKPELALCVFGVFVLVYFSLWKGVKSSGKAVWVTAIMPYIVLFILLGRGVTLPGSGDGIMYYLTPQWHKLKNTRVWIDAASQIFFSLGPGFGTLLALSSYNKFNNNCYRDALITSSINCLTSFLAGFVIFSVLGYMAHVQKTTIDKVGLEGPGLVFIVYPEAISMMTGSVFWSIIFFLMLITLGLDSTFGGLEAMITGIADEYPRVIGRHREIFVFFVLCGIYLCALPTMTYGGVYLVNFLNVYGPGLAILFVVFVEAAGVFWYYGVDNFSADIEQMLGEKPSLFWRLCWKYVSPTFLFVILVFSVLGYEDMLGEEYYYPEWSSTVGWMLTLSSVLCIPGYMIYKFLKSPGGCRHRLRQTFKPDLVISEVPNQYQMDGSTAV</sequence>
<feature type="transmembrane region" description="Helical" evidence="12">
    <location>
        <begin position="430"/>
        <end position="452"/>
    </location>
</feature>